<proteinExistence type="predicted"/>
<reference evidence="1 2" key="1">
    <citation type="journal article" date="2020" name="J. Phycol.">
        <title>Comparative genome analysis reveals Cyanidiococcus gen. nov., a new extremophilic red algal genus sister to Cyanidioschyzon (Cyanidioschyzonaceae, Rhodophyta).</title>
        <authorList>
            <person name="Liu S.-L."/>
            <person name="Chiang Y.-R."/>
            <person name="Yoon H.S."/>
            <person name="Fu H.-Y."/>
        </authorList>
    </citation>
    <scope>NUCLEOTIDE SEQUENCE [LARGE SCALE GENOMIC DNA]</scope>
    <source>
        <strain evidence="1 2">THAL066</strain>
    </source>
</reference>
<dbReference type="Proteomes" id="UP000530660">
    <property type="component" value="Unassembled WGS sequence"/>
</dbReference>
<accession>A0A7J7INL9</accession>
<name>A0A7J7INL9_9RHOD</name>
<sequence length="157" mass="17676">MAFISAASVYKGRVGAPRRSSGRPNALSVRLAVAVYLKKLKWSEHEDRTAYQALPATWKGEFGSYSPLDERATETNVPVKSEVFGQAYEAPVALELRAEDEEAFRQFQAQMREERSAELQAQQQRRAAVGDNPAIMSNMRVDAIYTQPCVEYWSNRA</sequence>
<gene>
    <name evidence="1" type="ORF">F1559_000349</name>
</gene>
<dbReference type="OrthoDB" id="10406516at2759"/>
<keyword evidence="2" id="KW-1185">Reference proteome</keyword>
<dbReference type="AlphaFoldDB" id="A0A7J7INL9"/>
<comment type="caution">
    <text evidence="1">The sequence shown here is derived from an EMBL/GenBank/DDBJ whole genome shotgun (WGS) entry which is preliminary data.</text>
</comment>
<organism evidence="1 2">
    <name type="scientific">Cyanidiococcus yangmingshanensis</name>
    <dbReference type="NCBI Taxonomy" id="2690220"/>
    <lineage>
        <taxon>Eukaryota</taxon>
        <taxon>Rhodophyta</taxon>
        <taxon>Bangiophyceae</taxon>
        <taxon>Cyanidiales</taxon>
        <taxon>Cyanidiaceae</taxon>
        <taxon>Cyanidiococcus</taxon>
    </lineage>
</organism>
<evidence type="ECO:0000313" key="2">
    <source>
        <dbReference type="Proteomes" id="UP000530660"/>
    </source>
</evidence>
<dbReference type="EMBL" id="VWRR01000002">
    <property type="protein sequence ID" value="KAF6004716.1"/>
    <property type="molecule type" value="Genomic_DNA"/>
</dbReference>
<evidence type="ECO:0000313" key="1">
    <source>
        <dbReference type="EMBL" id="KAF6004716.1"/>
    </source>
</evidence>
<protein>
    <submittedName>
        <fullName evidence="1">Uncharacterized protein</fullName>
    </submittedName>
</protein>